<evidence type="ECO:0000313" key="2">
    <source>
        <dbReference type="Proteomes" id="UP001157006"/>
    </source>
</evidence>
<evidence type="ECO:0000313" key="1">
    <source>
        <dbReference type="EMBL" id="CAI8587404.1"/>
    </source>
</evidence>
<keyword evidence="2" id="KW-1185">Reference proteome</keyword>
<organism evidence="1 2">
    <name type="scientific">Vicia faba</name>
    <name type="common">Broad bean</name>
    <name type="synonym">Faba vulgaris</name>
    <dbReference type="NCBI Taxonomy" id="3906"/>
    <lineage>
        <taxon>Eukaryota</taxon>
        <taxon>Viridiplantae</taxon>
        <taxon>Streptophyta</taxon>
        <taxon>Embryophyta</taxon>
        <taxon>Tracheophyta</taxon>
        <taxon>Spermatophyta</taxon>
        <taxon>Magnoliopsida</taxon>
        <taxon>eudicotyledons</taxon>
        <taxon>Gunneridae</taxon>
        <taxon>Pentapetalae</taxon>
        <taxon>rosids</taxon>
        <taxon>fabids</taxon>
        <taxon>Fabales</taxon>
        <taxon>Fabaceae</taxon>
        <taxon>Papilionoideae</taxon>
        <taxon>50 kb inversion clade</taxon>
        <taxon>NPAAA clade</taxon>
        <taxon>Hologalegina</taxon>
        <taxon>IRL clade</taxon>
        <taxon>Fabeae</taxon>
        <taxon>Vicia</taxon>
    </lineage>
</organism>
<reference evidence="1 2" key="1">
    <citation type="submission" date="2023-01" db="EMBL/GenBank/DDBJ databases">
        <authorList>
            <person name="Kreplak J."/>
        </authorList>
    </citation>
    <scope>NUCLEOTIDE SEQUENCE [LARGE SCALE GENOMIC DNA]</scope>
</reference>
<dbReference type="Proteomes" id="UP001157006">
    <property type="component" value="Chromosome 1L"/>
</dbReference>
<gene>
    <name evidence="1" type="ORF">VFH_I298040</name>
</gene>
<protein>
    <recommendedName>
        <fullName evidence="3">F-box associated domain-containing protein</fullName>
    </recommendedName>
</protein>
<evidence type="ECO:0008006" key="3">
    <source>
        <dbReference type="Google" id="ProtNLM"/>
    </source>
</evidence>
<accession>A0AAV0YPR0</accession>
<name>A0AAV0YPR0_VICFA</name>
<dbReference type="EMBL" id="OX451736">
    <property type="protein sequence ID" value="CAI8587404.1"/>
    <property type="molecule type" value="Genomic_DNA"/>
</dbReference>
<dbReference type="AlphaFoldDB" id="A0AAV0YPR0"/>
<sequence>MEHRLHFLGSCNGLVCLFDIDEGYVRLWNPSTKFESNKSPYLNLSFDKWSIAFYGFSYDHVNDKYKALVDVRIIGNIGYENVRLYTFGENKKIRVQTLRGDFKHLFMEEFESISNYFFRVFSVVNQLKINGDVDEVKVMEKMIWMHDGLG</sequence>
<proteinExistence type="predicted"/>